<feature type="chain" id="PRO_5043674441" evidence="3">
    <location>
        <begin position="23"/>
        <end position="171"/>
    </location>
</feature>
<evidence type="ECO:0000313" key="5">
    <source>
        <dbReference type="Proteomes" id="UP000735302"/>
    </source>
</evidence>
<keyword evidence="2" id="KW-0472">Membrane</keyword>
<evidence type="ECO:0000256" key="2">
    <source>
        <dbReference type="SAM" id="Phobius"/>
    </source>
</evidence>
<gene>
    <name evidence="4" type="ORF">PoB_001585500</name>
</gene>
<comment type="caution">
    <text evidence="4">The sequence shown here is derived from an EMBL/GenBank/DDBJ whole genome shotgun (WGS) entry which is preliminary data.</text>
</comment>
<keyword evidence="2" id="KW-0812">Transmembrane</keyword>
<dbReference type="Proteomes" id="UP000735302">
    <property type="component" value="Unassembled WGS sequence"/>
</dbReference>
<keyword evidence="2" id="KW-1133">Transmembrane helix</keyword>
<dbReference type="EMBL" id="BLXT01001930">
    <property type="protein sequence ID" value="GFN89349.1"/>
    <property type="molecule type" value="Genomic_DNA"/>
</dbReference>
<reference evidence="4 5" key="1">
    <citation type="journal article" date="2021" name="Elife">
        <title>Chloroplast acquisition without the gene transfer in kleptoplastic sea slugs, Plakobranchus ocellatus.</title>
        <authorList>
            <person name="Maeda T."/>
            <person name="Takahashi S."/>
            <person name="Yoshida T."/>
            <person name="Shimamura S."/>
            <person name="Takaki Y."/>
            <person name="Nagai Y."/>
            <person name="Toyoda A."/>
            <person name="Suzuki Y."/>
            <person name="Arimoto A."/>
            <person name="Ishii H."/>
            <person name="Satoh N."/>
            <person name="Nishiyama T."/>
            <person name="Hasebe M."/>
            <person name="Maruyama T."/>
            <person name="Minagawa J."/>
            <person name="Obokata J."/>
            <person name="Shigenobu S."/>
        </authorList>
    </citation>
    <scope>NUCLEOTIDE SEQUENCE [LARGE SCALE GENOMIC DNA]</scope>
</reference>
<evidence type="ECO:0000256" key="1">
    <source>
        <dbReference type="SAM" id="MobiDB-lite"/>
    </source>
</evidence>
<organism evidence="4 5">
    <name type="scientific">Plakobranchus ocellatus</name>
    <dbReference type="NCBI Taxonomy" id="259542"/>
    <lineage>
        <taxon>Eukaryota</taxon>
        <taxon>Metazoa</taxon>
        <taxon>Spiralia</taxon>
        <taxon>Lophotrochozoa</taxon>
        <taxon>Mollusca</taxon>
        <taxon>Gastropoda</taxon>
        <taxon>Heterobranchia</taxon>
        <taxon>Euthyneura</taxon>
        <taxon>Panpulmonata</taxon>
        <taxon>Sacoglossa</taxon>
        <taxon>Placobranchoidea</taxon>
        <taxon>Plakobranchidae</taxon>
        <taxon>Plakobranchus</taxon>
    </lineage>
</organism>
<dbReference type="AlphaFoldDB" id="A0AAV3Z401"/>
<evidence type="ECO:0000256" key="3">
    <source>
        <dbReference type="SAM" id="SignalP"/>
    </source>
</evidence>
<evidence type="ECO:0000313" key="4">
    <source>
        <dbReference type="EMBL" id="GFN89349.1"/>
    </source>
</evidence>
<proteinExistence type="predicted"/>
<protein>
    <submittedName>
        <fullName evidence="4">Uncharacterized protein</fullName>
    </submittedName>
</protein>
<feature type="transmembrane region" description="Helical" evidence="2">
    <location>
        <begin position="63"/>
        <end position="88"/>
    </location>
</feature>
<keyword evidence="5" id="KW-1185">Reference proteome</keyword>
<accession>A0AAV3Z401</accession>
<name>A0AAV3Z401_9GAST</name>
<feature type="compositionally biased region" description="Basic and acidic residues" evidence="1">
    <location>
        <begin position="124"/>
        <end position="148"/>
    </location>
</feature>
<sequence>MEGRCFTVMFAVSCLGLPGIHSVSDKSLCPGEPYNQCSCNLTTGLDAGVAMADLSAEVVDWRVVILAGFTGALASTLAIIAISLMALWKADKKVTPGMGYDNPQDYRGQRPVSNTSSSSGSWAEPRKRADPIDNPRDWPDKLKFKEPDQPSPRWSHGSARVWPGADNLSTF</sequence>
<feature type="compositionally biased region" description="Polar residues" evidence="1">
    <location>
        <begin position="111"/>
        <end position="121"/>
    </location>
</feature>
<feature type="signal peptide" evidence="3">
    <location>
        <begin position="1"/>
        <end position="22"/>
    </location>
</feature>
<keyword evidence="3" id="KW-0732">Signal</keyword>
<feature type="region of interest" description="Disordered" evidence="1">
    <location>
        <begin position="99"/>
        <end position="171"/>
    </location>
</feature>